<feature type="domain" description="PGG" evidence="8">
    <location>
        <begin position="27"/>
        <end position="63"/>
    </location>
</feature>
<dbReference type="GO" id="GO:0005886">
    <property type="term" value="C:plasma membrane"/>
    <property type="evidence" value="ECO:0007669"/>
    <property type="project" value="TreeGrafter"/>
</dbReference>
<evidence type="ECO:0000256" key="7">
    <source>
        <dbReference type="SAM" id="MobiDB-lite"/>
    </source>
</evidence>
<comment type="subcellular location">
    <subcellularLocation>
        <location evidence="1">Membrane</location>
        <topology evidence="1">Multi-pass membrane protein</topology>
    </subcellularLocation>
</comment>
<evidence type="ECO:0000259" key="8">
    <source>
        <dbReference type="Pfam" id="PF13962"/>
    </source>
</evidence>
<sequence>MADQQEDRSLRSEISEFMYKPGIDSKSDVRNALLVVATLIAAVTFQAGVNPPGGVWQENDPPNCPTPTQDNSPTPTPTPTQDNSPTPTQGSRLTQCHEAGKAILGSKKIALFFMSCTYNASIGAVASQGKFS</sequence>
<evidence type="ECO:0000256" key="2">
    <source>
        <dbReference type="ARBA" id="ARBA00022692"/>
    </source>
</evidence>
<dbReference type="PANTHER" id="PTHR24186">
    <property type="entry name" value="PROTEIN PHOSPHATASE 1 REGULATORY SUBUNIT"/>
    <property type="match status" value="1"/>
</dbReference>
<gene>
    <name evidence="9" type="ORF">FSB_LOCUS50715</name>
</gene>
<organism evidence="9">
    <name type="scientific">Fagus sylvatica</name>
    <name type="common">Beechnut</name>
    <dbReference type="NCBI Taxonomy" id="28930"/>
    <lineage>
        <taxon>Eukaryota</taxon>
        <taxon>Viridiplantae</taxon>
        <taxon>Streptophyta</taxon>
        <taxon>Embryophyta</taxon>
        <taxon>Tracheophyta</taxon>
        <taxon>Spermatophyta</taxon>
        <taxon>Magnoliopsida</taxon>
        <taxon>eudicotyledons</taxon>
        <taxon>Gunneridae</taxon>
        <taxon>Pentapetalae</taxon>
        <taxon>rosids</taxon>
        <taxon>fabids</taxon>
        <taxon>Fagales</taxon>
        <taxon>Fagaceae</taxon>
        <taxon>Fagus</taxon>
    </lineage>
</organism>
<protein>
    <recommendedName>
        <fullName evidence="8">PGG domain-containing protein</fullName>
    </recommendedName>
</protein>
<keyword evidence="5" id="KW-0040">ANK repeat</keyword>
<evidence type="ECO:0000256" key="6">
    <source>
        <dbReference type="ARBA" id="ARBA00023136"/>
    </source>
</evidence>
<accession>A0A2N9IFJ2</accession>
<evidence type="ECO:0000256" key="4">
    <source>
        <dbReference type="ARBA" id="ARBA00022989"/>
    </source>
</evidence>
<reference evidence="9" key="1">
    <citation type="submission" date="2018-02" db="EMBL/GenBank/DDBJ databases">
        <authorList>
            <person name="Cohen D.B."/>
            <person name="Kent A.D."/>
        </authorList>
    </citation>
    <scope>NUCLEOTIDE SEQUENCE</scope>
</reference>
<proteinExistence type="predicted"/>
<dbReference type="PANTHER" id="PTHR24186:SF37">
    <property type="entry name" value="PGG DOMAIN-CONTAINING PROTEIN"/>
    <property type="match status" value="1"/>
</dbReference>
<keyword evidence="4" id="KW-1133">Transmembrane helix</keyword>
<keyword evidence="2" id="KW-0812">Transmembrane</keyword>
<evidence type="ECO:0000313" key="9">
    <source>
        <dbReference type="EMBL" id="SPD22833.1"/>
    </source>
</evidence>
<evidence type="ECO:0000256" key="1">
    <source>
        <dbReference type="ARBA" id="ARBA00004141"/>
    </source>
</evidence>
<dbReference type="EMBL" id="OIVN01005523">
    <property type="protein sequence ID" value="SPD22833.1"/>
    <property type="molecule type" value="Genomic_DNA"/>
</dbReference>
<dbReference type="AlphaFoldDB" id="A0A2N9IFJ2"/>
<feature type="region of interest" description="Disordered" evidence="7">
    <location>
        <begin position="50"/>
        <end position="94"/>
    </location>
</feature>
<evidence type="ECO:0000256" key="5">
    <source>
        <dbReference type="ARBA" id="ARBA00023043"/>
    </source>
</evidence>
<dbReference type="InterPro" id="IPR026961">
    <property type="entry name" value="PGG_dom"/>
</dbReference>
<keyword evidence="3" id="KW-0677">Repeat</keyword>
<feature type="compositionally biased region" description="Polar residues" evidence="7">
    <location>
        <begin position="66"/>
        <end position="94"/>
    </location>
</feature>
<name>A0A2N9IFJ2_FAGSY</name>
<dbReference type="Pfam" id="PF13962">
    <property type="entry name" value="PGG"/>
    <property type="match status" value="1"/>
</dbReference>
<evidence type="ECO:0000256" key="3">
    <source>
        <dbReference type="ARBA" id="ARBA00022737"/>
    </source>
</evidence>
<keyword evidence="6" id="KW-0472">Membrane</keyword>